<evidence type="ECO:0000313" key="2">
    <source>
        <dbReference type="EMBL" id="VEN61361.1"/>
    </source>
</evidence>
<evidence type="ECO:0000313" key="3">
    <source>
        <dbReference type="Proteomes" id="UP000410492"/>
    </source>
</evidence>
<dbReference type="OrthoDB" id="6369020at2759"/>
<sequence length="560" mass="63735">HFQILCIYPKLIHPWPVAGIALWLGLVQDLLIPIGLGIVDSRFCKWVSSVYRCSTKNVEEKLPQVGLDGKFRPFGTCSQPQSLEIHNTSDRNGKAFQAVEHRFPITNGSLYTSIDGRLPVIHNYRRNKENRGMTQNCKPVERQFSNVALHSSHLNRQDYCENFPKVPSCSNCEADLCPSHSNLHHLSPHYINKQLNLLQQQQPNPLQRSSNLLHASSSFLRQSGMLMKKSLPDKVSYSQESLNYVPEKQAKDYFYRNSDLALSGLGNNASNLSSSARNLLKLNKMRLSKSEDSLDDLQIKEIRNIARQSSQSFSKPREHPTVQQKHGKHYTKVDINVSNGYSSSDEDYLTDINDAINNNENFDSISSKSCYSITTEANGDFEFFQNHDRVTTNIPLIDKQSITPNKGEYFVINNASTQPVMTSFKPVITQAKVSSSQPDPNKNFRITRSNSKRSLENFQAFIEVSEKVTNNRPPVLHRSNSFMTLEDSLRRRNSRNTQRSDPKMSDVNHGHPRAKIKSVEYLPDTTGSAVFIDYYDRYEGYKKSVGSVPDLKKVFISEYI</sequence>
<feature type="region of interest" description="Disordered" evidence="1">
    <location>
        <begin position="486"/>
        <end position="511"/>
    </location>
</feature>
<name>A0A653DMA5_CALMS</name>
<keyword evidence="3" id="KW-1185">Reference proteome</keyword>
<protein>
    <submittedName>
        <fullName evidence="2">Uncharacterized protein</fullName>
    </submittedName>
</protein>
<dbReference type="AlphaFoldDB" id="A0A653DMA5"/>
<organism evidence="2 3">
    <name type="scientific">Callosobruchus maculatus</name>
    <name type="common">Southern cowpea weevil</name>
    <name type="synonym">Pulse bruchid</name>
    <dbReference type="NCBI Taxonomy" id="64391"/>
    <lineage>
        <taxon>Eukaryota</taxon>
        <taxon>Metazoa</taxon>
        <taxon>Ecdysozoa</taxon>
        <taxon>Arthropoda</taxon>
        <taxon>Hexapoda</taxon>
        <taxon>Insecta</taxon>
        <taxon>Pterygota</taxon>
        <taxon>Neoptera</taxon>
        <taxon>Endopterygota</taxon>
        <taxon>Coleoptera</taxon>
        <taxon>Polyphaga</taxon>
        <taxon>Cucujiformia</taxon>
        <taxon>Chrysomeloidea</taxon>
        <taxon>Chrysomelidae</taxon>
        <taxon>Bruchinae</taxon>
        <taxon>Bruchini</taxon>
        <taxon>Callosobruchus</taxon>
    </lineage>
</organism>
<feature type="non-terminal residue" evidence="2">
    <location>
        <position position="1"/>
    </location>
</feature>
<gene>
    <name evidence="2" type="ORF">CALMAC_LOCUS18793</name>
</gene>
<reference evidence="2 3" key="1">
    <citation type="submission" date="2019-01" db="EMBL/GenBank/DDBJ databases">
        <authorList>
            <person name="Sayadi A."/>
        </authorList>
    </citation>
    <scope>NUCLEOTIDE SEQUENCE [LARGE SCALE GENOMIC DNA]</scope>
</reference>
<proteinExistence type="predicted"/>
<dbReference type="EMBL" id="CAACVG010013155">
    <property type="protein sequence ID" value="VEN61361.1"/>
    <property type="molecule type" value="Genomic_DNA"/>
</dbReference>
<dbReference type="Proteomes" id="UP000410492">
    <property type="component" value="Unassembled WGS sequence"/>
</dbReference>
<accession>A0A653DMA5</accession>
<evidence type="ECO:0000256" key="1">
    <source>
        <dbReference type="SAM" id="MobiDB-lite"/>
    </source>
</evidence>
<feature type="compositionally biased region" description="Basic and acidic residues" evidence="1">
    <location>
        <begin position="498"/>
        <end position="509"/>
    </location>
</feature>